<dbReference type="PANTHER" id="PTHR46796:SF15">
    <property type="entry name" value="BLL1074 PROTEIN"/>
    <property type="match status" value="1"/>
</dbReference>
<keyword evidence="3" id="KW-0804">Transcription</keyword>
<evidence type="ECO:0000256" key="2">
    <source>
        <dbReference type="ARBA" id="ARBA00023125"/>
    </source>
</evidence>
<keyword evidence="5" id="KW-0614">Plasmid</keyword>
<dbReference type="Gene3D" id="1.10.10.60">
    <property type="entry name" value="Homeodomain-like"/>
    <property type="match status" value="1"/>
</dbReference>
<keyword evidence="6" id="KW-1185">Reference proteome</keyword>
<evidence type="ECO:0000256" key="1">
    <source>
        <dbReference type="ARBA" id="ARBA00023015"/>
    </source>
</evidence>
<dbReference type="GO" id="GO:0043565">
    <property type="term" value="F:sequence-specific DNA binding"/>
    <property type="evidence" value="ECO:0007669"/>
    <property type="project" value="InterPro"/>
</dbReference>
<dbReference type="Pfam" id="PF20240">
    <property type="entry name" value="DUF6597"/>
    <property type="match status" value="1"/>
</dbReference>
<protein>
    <submittedName>
        <fullName evidence="5">Helix-turn-helix, AraC domain-containing protein</fullName>
    </submittedName>
</protein>
<dbReference type="InParanoid" id="W0RSR7"/>
<dbReference type="EMBL" id="CP007130">
    <property type="protein sequence ID" value="AHG93355.1"/>
    <property type="molecule type" value="Genomic_DNA"/>
</dbReference>
<evidence type="ECO:0000259" key="4">
    <source>
        <dbReference type="PROSITE" id="PS01124"/>
    </source>
</evidence>
<dbReference type="PANTHER" id="PTHR46796">
    <property type="entry name" value="HTH-TYPE TRANSCRIPTIONAL ACTIVATOR RHAS-RELATED"/>
    <property type="match status" value="1"/>
</dbReference>
<dbReference type="InterPro" id="IPR046532">
    <property type="entry name" value="DUF6597"/>
</dbReference>
<name>W0RSR7_9BACT</name>
<evidence type="ECO:0000313" key="5">
    <source>
        <dbReference type="EMBL" id="AHG93355.1"/>
    </source>
</evidence>
<reference evidence="5" key="1">
    <citation type="submission" date="2013-12" db="EMBL/GenBank/DDBJ databases">
        <authorList>
            <person name="DeBruyn J.M."/>
            <person name="Radosevich M."/>
            <person name="Wommack K.Eric."/>
            <person name="Polson S."/>
            <person name="Hauser L.J."/>
            <person name="Fawaz M.N."/>
            <person name="Korlach J."/>
            <person name="Tsai Y.-C."/>
        </authorList>
    </citation>
    <scope>NUCLEOTIDE SEQUENCE</scope>
    <source>
        <strain evidence="5">KBS708</strain>
        <plasmid evidence="5">2</plasmid>
    </source>
</reference>
<reference evidence="5" key="2">
    <citation type="journal article" date="2014" name="Genome Announc.">
        <title>Genome Sequence and Methylome of Soil Bacterium Gemmatirosa kalamazoonensis KBS708T, a Member of the Rarely Cultivated Gemmatimonadetes Phylum.</title>
        <authorList>
            <person name="Debruyn J.M."/>
            <person name="Radosevich M."/>
            <person name="Wommack K.E."/>
            <person name="Polson S.W."/>
            <person name="Hauser L.J."/>
            <person name="Fawaz M.N."/>
            <person name="Korlach J."/>
            <person name="Tsai Y.C."/>
        </authorList>
    </citation>
    <scope>NUCLEOTIDE SEQUENCE [LARGE SCALE GENOMIC DNA]</scope>
    <source>
        <strain evidence="5">KBS708</strain>
        <plasmid evidence="5">2</plasmid>
    </source>
</reference>
<dbReference type="KEGG" id="gba:J421_5820"/>
<dbReference type="Pfam" id="PF12833">
    <property type="entry name" value="HTH_18"/>
    <property type="match status" value="1"/>
</dbReference>
<keyword evidence="1" id="KW-0805">Transcription regulation</keyword>
<dbReference type="AlphaFoldDB" id="W0RSR7"/>
<feature type="domain" description="HTH araC/xylS-type" evidence="4">
    <location>
        <begin position="167"/>
        <end position="265"/>
    </location>
</feature>
<dbReference type="GO" id="GO:0003700">
    <property type="term" value="F:DNA-binding transcription factor activity"/>
    <property type="evidence" value="ECO:0007669"/>
    <property type="project" value="InterPro"/>
</dbReference>
<evidence type="ECO:0000256" key="3">
    <source>
        <dbReference type="ARBA" id="ARBA00023163"/>
    </source>
</evidence>
<evidence type="ECO:0000313" key="6">
    <source>
        <dbReference type="Proteomes" id="UP000019151"/>
    </source>
</evidence>
<dbReference type="PROSITE" id="PS01124">
    <property type="entry name" value="HTH_ARAC_FAMILY_2"/>
    <property type="match status" value="1"/>
</dbReference>
<dbReference type="InterPro" id="IPR018060">
    <property type="entry name" value="HTH_AraC"/>
</dbReference>
<dbReference type="eggNOG" id="COG2207">
    <property type="taxonomic scope" value="Bacteria"/>
</dbReference>
<sequence>MTDHAIGGYRESPPPADLAFAVEALWTHATAPVRPTVHRVVPDPAVSLCFTGVRDANGPGSSRLILIGPVAQARMFAPEPGSHMTSVRIKLEWCRSLLGVAPGEHEDAEHPYALAHPALGAPLEERLARTRTPGDALRVLVEFLRARTAAATVARRASRAPAPPLVRAGMEMLRTSAGHLRVDALSAPLGVTDRHLRRVILAETGISPRRFARVQRLHALLRDADRAATPAWAALAARHGYADQSHLIRELRALAGATPGRLVAERRAEPSVSVTG</sequence>
<organism evidence="5 6">
    <name type="scientific">Gemmatirosa kalamazoonensis</name>
    <dbReference type="NCBI Taxonomy" id="861299"/>
    <lineage>
        <taxon>Bacteria</taxon>
        <taxon>Pseudomonadati</taxon>
        <taxon>Gemmatimonadota</taxon>
        <taxon>Gemmatimonadia</taxon>
        <taxon>Gemmatimonadales</taxon>
        <taxon>Gemmatimonadaceae</taxon>
        <taxon>Gemmatirosa</taxon>
    </lineage>
</organism>
<dbReference type="RefSeq" id="WP_025414658.1">
    <property type="nucleotide sequence ID" value="NZ_CP007130.1"/>
</dbReference>
<dbReference type="SMART" id="SM00342">
    <property type="entry name" value="HTH_ARAC"/>
    <property type="match status" value="1"/>
</dbReference>
<dbReference type="Proteomes" id="UP000019151">
    <property type="component" value="Plasmid 2"/>
</dbReference>
<dbReference type="OrthoDB" id="112032at2"/>
<dbReference type="InterPro" id="IPR050204">
    <property type="entry name" value="AraC_XylS_family_regulators"/>
</dbReference>
<gene>
    <name evidence="5" type="ORF">J421_5820</name>
</gene>
<dbReference type="HOGENOM" id="CLU_066193_4_1_0"/>
<geneLocation type="plasmid" evidence="5 6">
    <name>2</name>
</geneLocation>
<proteinExistence type="predicted"/>
<accession>W0RSR7</accession>
<keyword evidence="2" id="KW-0238">DNA-binding</keyword>